<gene>
    <name evidence="2" type="ORF">FA09DRAFT_346442</name>
</gene>
<name>A0A316Z886_9BASI</name>
<dbReference type="AlphaFoldDB" id="A0A316Z886"/>
<proteinExistence type="predicted"/>
<dbReference type="GeneID" id="37272295"/>
<organism evidence="2 3">
    <name type="scientific">Tilletiopsis washingtonensis</name>
    <dbReference type="NCBI Taxonomy" id="58919"/>
    <lineage>
        <taxon>Eukaryota</taxon>
        <taxon>Fungi</taxon>
        <taxon>Dikarya</taxon>
        <taxon>Basidiomycota</taxon>
        <taxon>Ustilaginomycotina</taxon>
        <taxon>Exobasidiomycetes</taxon>
        <taxon>Entylomatales</taxon>
        <taxon>Entylomatales incertae sedis</taxon>
        <taxon>Tilletiopsis</taxon>
    </lineage>
</organism>
<protein>
    <submittedName>
        <fullName evidence="2">Uncharacterized protein</fullName>
    </submittedName>
</protein>
<dbReference type="RefSeq" id="XP_025597431.1">
    <property type="nucleotide sequence ID" value="XM_025744751.1"/>
</dbReference>
<feature type="region of interest" description="Disordered" evidence="1">
    <location>
        <begin position="320"/>
        <end position="340"/>
    </location>
</feature>
<evidence type="ECO:0000313" key="2">
    <source>
        <dbReference type="EMBL" id="PWN97152.1"/>
    </source>
</evidence>
<keyword evidence="3" id="KW-1185">Reference proteome</keyword>
<evidence type="ECO:0000313" key="3">
    <source>
        <dbReference type="Proteomes" id="UP000245946"/>
    </source>
</evidence>
<evidence type="ECO:0000256" key="1">
    <source>
        <dbReference type="SAM" id="MobiDB-lite"/>
    </source>
</evidence>
<sequence>MTAQTESVRLRLRDCDASSSRLTPCTQAMLARRGGSSSLSLSLPLSSSRVPRAAGSSSERKRLRDDVVEERPCAAFCSAWSLAAASWASRSFVFLALPRRRTVVGYWQSMPRFLHCEHLGPAPSQRSLRALQKAHASRMRPLGAKSCSLPSNGLPDGMLYAWNAGAVCGRYDAGTNVGIGGDMGLRLLLATGEVARLCEMPASGSDMWRISTDGMAPLSSRKAGSGVKGRPLLVDRTPDAVSERERSCCGMGCGASRLVVAARSRAPKVASKPVLKCTGPDTVVTALSAKSTGTPSCMTSTAETSRIGTMAGRTLKAEASVARGAEVAGSKKSDAASAAS</sequence>
<dbReference type="EMBL" id="KZ819296">
    <property type="protein sequence ID" value="PWN97152.1"/>
    <property type="molecule type" value="Genomic_DNA"/>
</dbReference>
<dbReference type="Proteomes" id="UP000245946">
    <property type="component" value="Unassembled WGS sequence"/>
</dbReference>
<reference evidence="2 3" key="1">
    <citation type="journal article" date="2018" name="Mol. Biol. Evol.">
        <title>Broad Genomic Sampling Reveals a Smut Pathogenic Ancestry of the Fungal Clade Ustilaginomycotina.</title>
        <authorList>
            <person name="Kijpornyongpan T."/>
            <person name="Mondo S.J."/>
            <person name="Barry K."/>
            <person name="Sandor L."/>
            <person name="Lee J."/>
            <person name="Lipzen A."/>
            <person name="Pangilinan J."/>
            <person name="LaButti K."/>
            <person name="Hainaut M."/>
            <person name="Henrissat B."/>
            <person name="Grigoriev I.V."/>
            <person name="Spatafora J.W."/>
            <person name="Aime M.C."/>
        </authorList>
    </citation>
    <scope>NUCLEOTIDE SEQUENCE [LARGE SCALE GENOMIC DNA]</scope>
    <source>
        <strain evidence="2 3">MCA 4186</strain>
    </source>
</reference>
<accession>A0A316Z886</accession>